<dbReference type="AlphaFoldDB" id="X1IB91"/>
<evidence type="ECO:0008006" key="2">
    <source>
        <dbReference type="Google" id="ProtNLM"/>
    </source>
</evidence>
<organism evidence="1">
    <name type="scientific">marine sediment metagenome</name>
    <dbReference type="NCBI Taxonomy" id="412755"/>
    <lineage>
        <taxon>unclassified sequences</taxon>
        <taxon>metagenomes</taxon>
        <taxon>ecological metagenomes</taxon>
    </lineage>
</organism>
<proteinExistence type="predicted"/>
<name>X1IB91_9ZZZZ</name>
<reference evidence="1" key="1">
    <citation type="journal article" date="2014" name="Front. Microbiol.">
        <title>High frequency of phylogenetically diverse reductive dehalogenase-homologous genes in deep subseafloor sedimentary metagenomes.</title>
        <authorList>
            <person name="Kawai M."/>
            <person name="Futagami T."/>
            <person name="Toyoda A."/>
            <person name="Takaki Y."/>
            <person name="Nishi S."/>
            <person name="Hori S."/>
            <person name="Arai W."/>
            <person name="Tsubouchi T."/>
            <person name="Morono Y."/>
            <person name="Uchiyama I."/>
            <person name="Ito T."/>
            <person name="Fujiyama A."/>
            <person name="Inagaki F."/>
            <person name="Takami H."/>
        </authorList>
    </citation>
    <scope>NUCLEOTIDE SEQUENCE</scope>
    <source>
        <strain evidence="1">Expedition CK06-06</strain>
    </source>
</reference>
<evidence type="ECO:0000313" key="1">
    <source>
        <dbReference type="EMBL" id="GAH54853.1"/>
    </source>
</evidence>
<comment type="caution">
    <text evidence="1">The sequence shown here is derived from an EMBL/GenBank/DDBJ whole genome shotgun (WGS) entry which is preliminary data.</text>
</comment>
<sequence length="124" mass="14389">WRTYSLLTRCENAFRNMKSPLCERPIFHQLKRRVQTHIFLCILAYHLLVAIEKTLLDEGIHTSWLTVKDTLKTHQVATVILATTSGEILKIRKGVNAEPKHLEIYKSLKISSEIMKPVKTWHGI</sequence>
<accession>X1IB91</accession>
<gene>
    <name evidence="1" type="ORF">S03H2_36302</name>
</gene>
<protein>
    <recommendedName>
        <fullName evidence="2">Transposase IS4-like domain-containing protein</fullName>
    </recommendedName>
</protein>
<feature type="non-terminal residue" evidence="1">
    <location>
        <position position="1"/>
    </location>
</feature>
<dbReference type="EMBL" id="BARU01022269">
    <property type="protein sequence ID" value="GAH54853.1"/>
    <property type="molecule type" value="Genomic_DNA"/>
</dbReference>